<evidence type="ECO:0000256" key="5">
    <source>
        <dbReference type="ARBA" id="ARBA00022683"/>
    </source>
</evidence>
<feature type="transmembrane region" description="Helical" evidence="9">
    <location>
        <begin position="141"/>
        <end position="164"/>
    </location>
</feature>
<dbReference type="PANTHER" id="PTHR32502">
    <property type="entry name" value="N-ACETYLGALACTOSAMINE PERMEASE II COMPONENT-RELATED"/>
    <property type="match status" value="1"/>
</dbReference>
<evidence type="ECO:0000313" key="11">
    <source>
        <dbReference type="Proteomes" id="UP000664357"/>
    </source>
</evidence>
<keyword evidence="8 9" id="KW-0472">Membrane</keyword>
<evidence type="ECO:0000256" key="3">
    <source>
        <dbReference type="ARBA" id="ARBA00022475"/>
    </source>
</evidence>
<evidence type="ECO:0000256" key="6">
    <source>
        <dbReference type="ARBA" id="ARBA00022692"/>
    </source>
</evidence>
<keyword evidence="3" id="KW-1003">Cell membrane</keyword>
<dbReference type="RefSeq" id="WP_207702948.1">
    <property type="nucleotide sequence ID" value="NZ_JAFREL020000003.1"/>
</dbReference>
<feature type="transmembrane region" description="Helical" evidence="9">
    <location>
        <begin position="6"/>
        <end position="25"/>
    </location>
</feature>
<evidence type="ECO:0000256" key="1">
    <source>
        <dbReference type="ARBA" id="ARBA00004651"/>
    </source>
</evidence>
<keyword evidence="5" id="KW-0598">Phosphotransferase system</keyword>
<feature type="transmembrane region" description="Helical" evidence="9">
    <location>
        <begin position="98"/>
        <end position="120"/>
    </location>
</feature>
<dbReference type="EMBL" id="JAFREL020000003">
    <property type="protein sequence ID" value="MEO1771529.1"/>
    <property type="molecule type" value="Genomic_DNA"/>
</dbReference>
<comment type="subcellular location">
    <subcellularLocation>
        <location evidence="1">Cell membrane</location>
        <topology evidence="1">Multi-pass membrane protein</topology>
    </subcellularLocation>
</comment>
<dbReference type="PROSITE" id="PS51106">
    <property type="entry name" value="PTS_EIIC_TYPE_4"/>
    <property type="match status" value="1"/>
</dbReference>
<name>A0ABV0ESC1_9ENTE</name>
<reference evidence="10 11" key="1">
    <citation type="submission" date="2024-02" db="EMBL/GenBank/DDBJ databases">
        <title>The Genome Sequence of Enterococcus sp. DIV0159.</title>
        <authorList>
            <person name="Earl A."/>
            <person name="Manson A."/>
            <person name="Gilmore M."/>
            <person name="Sanders J."/>
            <person name="Shea T."/>
            <person name="Howe W."/>
            <person name="Livny J."/>
            <person name="Cuomo C."/>
            <person name="Neafsey D."/>
            <person name="Birren B."/>
        </authorList>
    </citation>
    <scope>NUCLEOTIDE SEQUENCE [LARGE SCALE GENOMIC DNA]</scope>
    <source>
        <strain evidence="10 11">665A</strain>
    </source>
</reference>
<dbReference type="InterPro" id="IPR004700">
    <property type="entry name" value="PTS_IIC_man"/>
</dbReference>
<keyword evidence="4" id="KW-0762">Sugar transport</keyword>
<dbReference type="Proteomes" id="UP000664357">
    <property type="component" value="Unassembled WGS sequence"/>
</dbReference>
<comment type="caution">
    <text evidence="10">The sequence shown here is derived from an EMBL/GenBank/DDBJ whole genome shotgun (WGS) entry which is preliminary data.</text>
</comment>
<protein>
    <submittedName>
        <fullName evidence="10">PTS system, mannose-specific IIC component</fullName>
    </submittedName>
</protein>
<gene>
    <name evidence="10" type="ORF">JZO67_003510</name>
</gene>
<evidence type="ECO:0000256" key="8">
    <source>
        <dbReference type="ARBA" id="ARBA00023136"/>
    </source>
</evidence>
<feature type="transmembrane region" description="Helical" evidence="9">
    <location>
        <begin position="176"/>
        <end position="197"/>
    </location>
</feature>
<evidence type="ECO:0000313" key="10">
    <source>
        <dbReference type="EMBL" id="MEO1771529.1"/>
    </source>
</evidence>
<evidence type="ECO:0000256" key="9">
    <source>
        <dbReference type="SAM" id="Phobius"/>
    </source>
</evidence>
<keyword evidence="6 9" id="KW-0812">Transmembrane</keyword>
<evidence type="ECO:0000256" key="7">
    <source>
        <dbReference type="ARBA" id="ARBA00022989"/>
    </source>
</evidence>
<evidence type="ECO:0000256" key="2">
    <source>
        <dbReference type="ARBA" id="ARBA00022448"/>
    </source>
</evidence>
<proteinExistence type="predicted"/>
<organism evidence="10 11">
    <name type="scientific">Candidatus Enterococcus ferrettii</name>
    <dbReference type="NCBI Taxonomy" id="2815324"/>
    <lineage>
        <taxon>Bacteria</taxon>
        <taxon>Bacillati</taxon>
        <taxon>Bacillota</taxon>
        <taxon>Bacilli</taxon>
        <taxon>Lactobacillales</taxon>
        <taxon>Enterococcaceae</taxon>
        <taxon>Enterococcus</taxon>
    </lineage>
</organism>
<evidence type="ECO:0000256" key="4">
    <source>
        <dbReference type="ARBA" id="ARBA00022597"/>
    </source>
</evidence>
<sequence length="265" mass="28549">MEPNVLQIAFVIFFGFFINLDRYGLHFNLWQPVVGGTIVGLILGDMQTGMFIGASLQLMTLGVSQFGGASVPDYATAAVVGTFIAITTGQSRELGVTLGIPVALLMVQLDVLKMTINIFFQHEAEKAVQNGDYKKIGISHWIATVLTMCSTGVPILLCVLMGPTLVDFIVNRTPEWLIGGLTVAGGLLPVMGLGILLRYLPTRDYLTPLIVGFVLVAYFEIPIMGVALLGGAWALHVLKTYNKNNGETVGATTTTSYEGVFDENE</sequence>
<feature type="transmembrane region" description="Helical" evidence="9">
    <location>
        <begin position="32"/>
        <end position="54"/>
    </location>
</feature>
<dbReference type="InterPro" id="IPR050303">
    <property type="entry name" value="GatZ_KbaZ_carbometab"/>
</dbReference>
<keyword evidence="11" id="KW-1185">Reference proteome</keyword>
<accession>A0ABV0ESC1</accession>
<dbReference type="PANTHER" id="PTHR32502:SF28">
    <property type="entry name" value="PHOSPHOTRANSFERASE SYSTEM SUGAR-SPECIFIC EIIC COMPONENT"/>
    <property type="match status" value="1"/>
</dbReference>
<dbReference type="Pfam" id="PF03609">
    <property type="entry name" value="EII-Sor"/>
    <property type="match status" value="1"/>
</dbReference>
<keyword evidence="7 9" id="KW-1133">Transmembrane helix</keyword>
<keyword evidence="2" id="KW-0813">Transport</keyword>
<feature type="transmembrane region" description="Helical" evidence="9">
    <location>
        <begin position="209"/>
        <end position="235"/>
    </location>
</feature>